<accession>A0A9P9BR94</accession>
<keyword evidence="7" id="KW-0119">Carbohydrate metabolism</keyword>
<evidence type="ECO:0000256" key="7">
    <source>
        <dbReference type="ARBA" id="ARBA00023277"/>
    </source>
</evidence>
<dbReference type="Gene3D" id="3.40.50.1820">
    <property type="entry name" value="alpha/beta hydrolase"/>
    <property type="match status" value="1"/>
</dbReference>
<protein>
    <recommendedName>
        <fullName evidence="2">feruloyl esterase</fullName>
        <ecNumber evidence="2">3.1.1.73</ecNumber>
    </recommendedName>
</protein>
<dbReference type="GO" id="GO:0030600">
    <property type="term" value="F:feruloyl esterase activity"/>
    <property type="evidence" value="ECO:0007669"/>
    <property type="project" value="UniProtKB-EC"/>
</dbReference>
<keyword evidence="4" id="KW-0858">Xylan degradation</keyword>
<sequence>MRTASHTAGTTQRCCCFFAAGSLPLPPFVARPSDDNNDDIIIMECCPSRGSVWPRPSVSSLLVGLVALAASSMFGTAVAASSPSHGCGSAAPAALSTMTEVNLTLSTAMGGDRHYFYWLPPSYNASLPSPLVLSFHGSGSSAALQASVDYFTIPDFNPKSSYVVVYPEATFEDGTTQRMWQIAPEMAAQGIDDVGYVLAILDDVRSHICIDNARIYASGMSQGGGMTNLLACSPDTAAIFAAYAPVAGAYYYPYPNPATNSCRPTTDKLPCDPGRADIPILAFHGGDDIVIDYEGGDRRGACTPDIPYWAEQWALRDGLDTLDMGTYTSASAIEGSLGSVIEKLGGSAERYTYGSGTTAGLVQLVFAGKNVGHVWPADFFRISQSSGQAVGTGTTQFNASSLIMDFFGRYTLPDRLLPPSPTPSPTNAAMRVVGHQYSILGFLSLAIALLSHVL</sequence>
<keyword evidence="11" id="KW-1185">Reference proteome</keyword>
<evidence type="ECO:0000256" key="2">
    <source>
        <dbReference type="ARBA" id="ARBA00013091"/>
    </source>
</evidence>
<dbReference type="PANTHER" id="PTHR38050">
    <property type="match status" value="1"/>
</dbReference>
<keyword evidence="8" id="KW-0624">Polysaccharide degradation</keyword>
<organism evidence="10 11">
    <name type="scientific">Microdochium trichocladiopsis</name>
    <dbReference type="NCBI Taxonomy" id="1682393"/>
    <lineage>
        <taxon>Eukaryota</taxon>
        <taxon>Fungi</taxon>
        <taxon>Dikarya</taxon>
        <taxon>Ascomycota</taxon>
        <taxon>Pezizomycotina</taxon>
        <taxon>Sordariomycetes</taxon>
        <taxon>Xylariomycetidae</taxon>
        <taxon>Xylariales</taxon>
        <taxon>Microdochiaceae</taxon>
        <taxon>Microdochium</taxon>
    </lineage>
</organism>
<keyword evidence="6 10" id="KW-0378">Hydrolase</keyword>
<evidence type="ECO:0000313" key="11">
    <source>
        <dbReference type="Proteomes" id="UP000756346"/>
    </source>
</evidence>
<dbReference type="GeneID" id="70183006"/>
<dbReference type="InterPro" id="IPR010126">
    <property type="entry name" value="Esterase_phb"/>
</dbReference>
<dbReference type="RefSeq" id="XP_046013483.1">
    <property type="nucleotide sequence ID" value="XM_046153460.1"/>
</dbReference>
<evidence type="ECO:0000256" key="1">
    <source>
        <dbReference type="ARBA" id="ARBA00004613"/>
    </source>
</evidence>
<dbReference type="OrthoDB" id="424610at2759"/>
<evidence type="ECO:0000256" key="5">
    <source>
        <dbReference type="ARBA" id="ARBA00022729"/>
    </source>
</evidence>
<dbReference type="AlphaFoldDB" id="A0A9P9BR94"/>
<dbReference type="Proteomes" id="UP000756346">
    <property type="component" value="Unassembled WGS sequence"/>
</dbReference>
<evidence type="ECO:0000256" key="8">
    <source>
        <dbReference type="ARBA" id="ARBA00023326"/>
    </source>
</evidence>
<dbReference type="InterPro" id="IPR043595">
    <property type="entry name" value="FaeB/C/D"/>
</dbReference>
<proteinExistence type="predicted"/>
<dbReference type="EMBL" id="JAGTJQ010000004">
    <property type="protein sequence ID" value="KAH7032651.1"/>
    <property type="molecule type" value="Genomic_DNA"/>
</dbReference>
<gene>
    <name evidence="10" type="ORF">B0I36DRAFT_319796</name>
</gene>
<name>A0A9P9BR94_9PEZI</name>
<evidence type="ECO:0000256" key="3">
    <source>
        <dbReference type="ARBA" id="ARBA00022525"/>
    </source>
</evidence>
<dbReference type="PANTHER" id="PTHR38050:SF2">
    <property type="entry name" value="FERULOYL ESTERASE C-RELATED"/>
    <property type="match status" value="1"/>
</dbReference>
<evidence type="ECO:0000256" key="6">
    <source>
        <dbReference type="ARBA" id="ARBA00022801"/>
    </source>
</evidence>
<dbReference type="SUPFAM" id="SSF53474">
    <property type="entry name" value="alpha/beta-Hydrolases"/>
    <property type="match status" value="1"/>
</dbReference>
<evidence type="ECO:0000256" key="9">
    <source>
        <dbReference type="ARBA" id="ARBA00034075"/>
    </source>
</evidence>
<dbReference type="Pfam" id="PF10503">
    <property type="entry name" value="Esterase_PHB"/>
    <property type="match status" value="1"/>
</dbReference>
<dbReference type="GO" id="GO:0045493">
    <property type="term" value="P:xylan catabolic process"/>
    <property type="evidence" value="ECO:0007669"/>
    <property type="project" value="UniProtKB-KW"/>
</dbReference>
<reference evidence="10" key="1">
    <citation type="journal article" date="2021" name="Nat. Commun.">
        <title>Genetic determinants of endophytism in the Arabidopsis root mycobiome.</title>
        <authorList>
            <person name="Mesny F."/>
            <person name="Miyauchi S."/>
            <person name="Thiergart T."/>
            <person name="Pickel B."/>
            <person name="Atanasova L."/>
            <person name="Karlsson M."/>
            <person name="Huettel B."/>
            <person name="Barry K.W."/>
            <person name="Haridas S."/>
            <person name="Chen C."/>
            <person name="Bauer D."/>
            <person name="Andreopoulos W."/>
            <person name="Pangilinan J."/>
            <person name="LaButti K."/>
            <person name="Riley R."/>
            <person name="Lipzen A."/>
            <person name="Clum A."/>
            <person name="Drula E."/>
            <person name="Henrissat B."/>
            <person name="Kohler A."/>
            <person name="Grigoriev I.V."/>
            <person name="Martin F.M."/>
            <person name="Hacquard S."/>
        </authorList>
    </citation>
    <scope>NUCLEOTIDE SEQUENCE</scope>
    <source>
        <strain evidence="10">MPI-CAGE-CH-0230</strain>
    </source>
</reference>
<dbReference type="EC" id="3.1.1.73" evidence="2"/>
<keyword evidence="5" id="KW-0732">Signal</keyword>
<dbReference type="InterPro" id="IPR029058">
    <property type="entry name" value="AB_hydrolase_fold"/>
</dbReference>
<comment type="catalytic activity">
    <reaction evidence="9">
        <text>feruloyl-polysaccharide + H2O = ferulate + polysaccharide.</text>
        <dbReference type="EC" id="3.1.1.73"/>
    </reaction>
</comment>
<dbReference type="GO" id="GO:0005576">
    <property type="term" value="C:extracellular region"/>
    <property type="evidence" value="ECO:0007669"/>
    <property type="project" value="UniProtKB-SubCell"/>
</dbReference>
<keyword evidence="3" id="KW-0964">Secreted</keyword>
<comment type="caution">
    <text evidence="10">The sequence shown here is derived from an EMBL/GenBank/DDBJ whole genome shotgun (WGS) entry which is preliminary data.</text>
</comment>
<evidence type="ECO:0000313" key="10">
    <source>
        <dbReference type="EMBL" id="KAH7032651.1"/>
    </source>
</evidence>
<comment type="subcellular location">
    <subcellularLocation>
        <location evidence="1">Secreted</location>
    </subcellularLocation>
</comment>
<evidence type="ECO:0000256" key="4">
    <source>
        <dbReference type="ARBA" id="ARBA00022651"/>
    </source>
</evidence>